<dbReference type="Proteomes" id="UP000827813">
    <property type="component" value="Segment"/>
</dbReference>
<name>A0AAE7S1T6_9CAUD</name>
<dbReference type="EMBL" id="MZ130486">
    <property type="protein sequence ID" value="QWM90185.1"/>
    <property type="molecule type" value="Genomic_DNA"/>
</dbReference>
<proteinExistence type="predicted"/>
<reference evidence="1 2" key="1">
    <citation type="submission" date="2021-04" db="EMBL/GenBank/DDBJ databases">
        <authorList>
            <person name="Shkoporov A.N."/>
            <person name="Stockdale S.R."/>
            <person name="Guerin E."/>
            <person name="Ross R.P."/>
            <person name="Hill C."/>
        </authorList>
    </citation>
    <scope>NUCLEOTIDE SEQUENCE [LARGE SCALE GENOMIC DNA]</scope>
    <source>
        <strain evidence="2">cr9_1</strain>
    </source>
</reference>
<evidence type="ECO:0000313" key="2">
    <source>
        <dbReference type="Proteomes" id="UP000827813"/>
    </source>
</evidence>
<organism evidence="1 2">
    <name type="scientific">uncultured phage cr9_1</name>
    <dbReference type="NCBI Taxonomy" id="2986400"/>
    <lineage>
        <taxon>Viruses</taxon>
        <taxon>Duplodnaviria</taxon>
        <taxon>Heunggongvirae</taxon>
        <taxon>Uroviricota</taxon>
        <taxon>Caudoviricetes</taxon>
        <taxon>Crassvirales</taxon>
        <taxon>Intestiviridae</taxon>
        <taxon>Crudevirinae</taxon>
        <taxon>Dabirmavirus</taxon>
        <taxon>Dabirmavirus hominis</taxon>
    </lineage>
</organism>
<dbReference type="RefSeq" id="YP_010359757.1">
    <property type="nucleotide sequence ID" value="NC_062776.1"/>
</dbReference>
<gene>
    <name evidence="1" type="primary">gp_23118</name>
</gene>
<sequence length="71" mass="8197">MSDSYLIIRDINNRVNHIALMNIGFVQNQCCETKNMIIPVLIHCVENSQLFTKEQLYNLTNIINSLNINCV</sequence>
<dbReference type="KEGG" id="vg:75691215"/>
<dbReference type="GeneID" id="75691215"/>
<accession>A0AAE7S1T6</accession>
<evidence type="ECO:0000313" key="1">
    <source>
        <dbReference type="EMBL" id="QWM90185.1"/>
    </source>
</evidence>
<protein>
    <submittedName>
        <fullName evidence="1">Uncharacterized protein</fullName>
    </submittedName>
</protein>
<keyword evidence="2" id="KW-1185">Reference proteome</keyword>